<keyword evidence="5 11" id="KW-0863">Zinc-finger</keyword>
<keyword evidence="8" id="KW-0805">Transcription regulation</keyword>
<dbReference type="Pfam" id="PF00096">
    <property type="entry name" value="zf-C2H2"/>
    <property type="match status" value="3"/>
</dbReference>
<dbReference type="PANTHER" id="PTHR45993:SF6">
    <property type="entry name" value="C2H2-TYPE DOMAIN-CONTAINING PROTEIN"/>
    <property type="match status" value="1"/>
</dbReference>
<reference evidence="15" key="1">
    <citation type="submission" date="2022-11" db="UniProtKB">
        <authorList>
            <consortium name="WormBaseParasite"/>
        </authorList>
    </citation>
    <scope>IDENTIFICATION</scope>
</reference>
<feature type="domain" description="C2H2-type" evidence="13">
    <location>
        <begin position="126"/>
        <end position="153"/>
    </location>
</feature>
<keyword evidence="9" id="KW-0804">Transcription</keyword>
<dbReference type="PROSITE" id="PS50157">
    <property type="entry name" value="ZINC_FINGER_C2H2_2"/>
    <property type="match status" value="3"/>
</dbReference>
<keyword evidence="4" id="KW-0677">Repeat</keyword>
<dbReference type="InterPro" id="IPR051497">
    <property type="entry name" value="Dev/Hematopoietic_TF"/>
</dbReference>
<evidence type="ECO:0000259" key="13">
    <source>
        <dbReference type="PROSITE" id="PS50157"/>
    </source>
</evidence>
<dbReference type="Proteomes" id="UP000887566">
    <property type="component" value="Unplaced"/>
</dbReference>
<evidence type="ECO:0000313" key="14">
    <source>
        <dbReference type="Proteomes" id="UP000887566"/>
    </source>
</evidence>
<dbReference type="GO" id="GO:0005634">
    <property type="term" value="C:nucleus"/>
    <property type="evidence" value="ECO:0007669"/>
    <property type="project" value="UniProtKB-SubCell"/>
</dbReference>
<keyword evidence="3" id="KW-0479">Metal-binding</keyword>
<evidence type="ECO:0000256" key="6">
    <source>
        <dbReference type="ARBA" id="ARBA00022833"/>
    </source>
</evidence>
<name>A0A914XTV1_9BILA</name>
<evidence type="ECO:0000256" key="10">
    <source>
        <dbReference type="ARBA" id="ARBA00023242"/>
    </source>
</evidence>
<feature type="compositionally biased region" description="Polar residues" evidence="12">
    <location>
        <begin position="217"/>
        <end position="227"/>
    </location>
</feature>
<dbReference type="GO" id="GO:0000978">
    <property type="term" value="F:RNA polymerase II cis-regulatory region sequence-specific DNA binding"/>
    <property type="evidence" value="ECO:0007669"/>
    <property type="project" value="TreeGrafter"/>
</dbReference>
<evidence type="ECO:0000256" key="8">
    <source>
        <dbReference type="ARBA" id="ARBA00023015"/>
    </source>
</evidence>
<feature type="region of interest" description="Disordered" evidence="12">
    <location>
        <begin position="217"/>
        <end position="253"/>
    </location>
</feature>
<feature type="region of interest" description="Disordered" evidence="12">
    <location>
        <begin position="299"/>
        <end position="337"/>
    </location>
</feature>
<evidence type="ECO:0000256" key="2">
    <source>
        <dbReference type="ARBA" id="ARBA00022499"/>
    </source>
</evidence>
<keyword evidence="10" id="KW-0539">Nucleus</keyword>
<evidence type="ECO:0000313" key="15">
    <source>
        <dbReference type="WBParaSite" id="PSAMB.scaffold9997size4447.g32950.t1"/>
    </source>
</evidence>
<evidence type="ECO:0000256" key="12">
    <source>
        <dbReference type="SAM" id="MobiDB-lite"/>
    </source>
</evidence>
<feature type="domain" description="C2H2-type" evidence="13">
    <location>
        <begin position="184"/>
        <end position="210"/>
    </location>
</feature>
<dbReference type="Gene3D" id="3.30.160.60">
    <property type="entry name" value="Classic Zinc Finger"/>
    <property type="match status" value="2"/>
</dbReference>
<dbReference type="WBParaSite" id="PSAMB.scaffold9997size4447.g32950.t1">
    <property type="protein sequence ID" value="PSAMB.scaffold9997size4447.g32950.t1"/>
    <property type="gene ID" value="PSAMB.scaffold9997size4447.g32950"/>
</dbReference>
<feature type="domain" description="C2H2-type" evidence="13">
    <location>
        <begin position="154"/>
        <end position="181"/>
    </location>
</feature>
<accession>A0A914XTV1</accession>
<comment type="subcellular location">
    <subcellularLocation>
        <location evidence="1">Nucleus</location>
    </subcellularLocation>
</comment>
<dbReference type="PROSITE" id="PS00028">
    <property type="entry name" value="ZINC_FINGER_C2H2_1"/>
    <property type="match status" value="2"/>
</dbReference>
<dbReference type="GO" id="GO:0006357">
    <property type="term" value="P:regulation of transcription by RNA polymerase II"/>
    <property type="evidence" value="ECO:0007669"/>
    <property type="project" value="TreeGrafter"/>
</dbReference>
<dbReference type="SUPFAM" id="SSF57667">
    <property type="entry name" value="beta-beta-alpha zinc fingers"/>
    <property type="match status" value="1"/>
</dbReference>
<organism evidence="14 15">
    <name type="scientific">Plectus sambesii</name>
    <dbReference type="NCBI Taxonomy" id="2011161"/>
    <lineage>
        <taxon>Eukaryota</taxon>
        <taxon>Metazoa</taxon>
        <taxon>Ecdysozoa</taxon>
        <taxon>Nematoda</taxon>
        <taxon>Chromadorea</taxon>
        <taxon>Plectida</taxon>
        <taxon>Plectina</taxon>
        <taxon>Plectoidea</taxon>
        <taxon>Plectidae</taxon>
        <taxon>Plectus</taxon>
    </lineage>
</organism>
<proteinExistence type="predicted"/>
<keyword evidence="2" id="KW-1017">Isopeptide bond</keyword>
<dbReference type="PANTHER" id="PTHR45993">
    <property type="entry name" value="B-CELL LYMPHOMA/LEUKEMIA 11"/>
    <property type="match status" value="1"/>
</dbReference>
<evidence type="ECO:0000256" key="5">
    <source>
        <dbReference type="ARBA" id="ARBA00022771"/>
    </source>
</evidence>
<evidence type="ECO:0000256" key="1">
    <source>
        <dbReference type="ARBA" id="ARBA00004123"/>
    </source>
</evidence>
<keyword evidence="6" id="KW-0862">Zinc</keyword>
<evidence type="ECO:0000256" key="7">
    <source>
        <dbReference type="ARBA" id="ARBA00022843"/>
    </source>
</evidence>
<dbReference type="SMART" id="SM00355">
    <property type="entry name" value="ZnF_C2H2"/>
    <property type="match status" value="3"/>
</dbReference>
<evidence type="ECO:0000256" key="4">
    <source>
        <dbReference type="ARBA" id="ARBA00022737"/>
    </source>
</evidence>
<feature type="compositionally biased region" description="Acidic residues" evidence="12">
    <location>
        <begin position="311"/>
        <end position="330"/>
    </location>
</feature>
<sequence length="337" mass="36849">MWMQPSMLAAMQEYYTKMSLTNISTNAAAAALFAMGTTSTPAVTVSTPALTAAQSAMSPEDPLQRPSSAVVHRSKSSPSDERPTKLPRLSMPIGKPSSTVRADVESPDEGDLCEPAARRDKTAKKDRCHYCCKVFTNRSNLIVHLRSHTGEKPYKCRLCPYACAQSSKLTRHMRTHGQQGKETYHCYICYMPFSVHSTLEKHMRKCVVSHNQALRNQHNLADNSPSQEGRESKASASSKADAPPTQVPLTSAATSQLPASIDQSNQIVLNWLQALNASGVAGAQSETLNDLQRRFSDPLHALANNNNGKVEDDDDDEEDDEELDDAEEDRESAAAAT</sequence>
<dbReference type="GO" id="GO:0003700">
    <property type="term" value="F:DNA-binding transcription factor activity"/>
    <property type="evidence" value="ECO:0007669"/>
    <property type="project" value="TreeGrafter"/>
</dbReference>
<evidence type="ECO:0000256" key="9">
    <source>
        <dbReference type="ARBA" id="ARBA00023163"/>
    </source>
</evidence>
<dbReference type="GO" id="GO:0008270">
    <property type="term" value="F:zinc ion binding"/>
    <property type="evidence" value="ECO:0007669"/>
    <property type="project" value="UniProtKB-KW"/>
</dbReference>
<dbReference type="AlphaFoldDB" id="A0A914XTV1"/>
<dbReference type="InterPro" id="IPR036236">
    <property type="entry name" value="Znf_C2H2_sf"/>
</dbReference>
<protein>
    <submittedName>
        <fullName evidence="15">C2H2-type domain-containing protein</fullName>
    </submittedName>
</protein>
<dbReference type="InterPro" id="IPR013087">
    <property type="entry name" value="Znf_C2H2_type"/>
</dbReference>
<evidence type="ECO:0000256" key="3">
    <source>
        <dbReference type="ARBA" id="ARBA00022723"/>
    </source>
</evidence>
<keyword evidence="7" id="KW-0832">Ubl conjugation</keyword>
<dbReference type="FunFam" id="3.30.160.60:FF:000046">
    <property type="entry name" value="Putative B-cell lymphoma/leukemia 11A"/>
    <property type="match status" value="1"/>
</dbReference>
<evidence type="ECO:0000256" key="11">
    <source>
        <dbReference type="PROSITE-ProRule" id="PRU00042"/>
    </source>
</evidence>
<feature type="region of interest" description="Disordered" evidence="12">
    <location>
        <begin position="53"/>
        <end position="111"/>
    </location>
</feature>
<keyword evidence="14" id="KW-1185">Reference proteome</keyword>